<evidence type="ECO:0000313" key="2">
    <source>
        <dbReference type="Proteomes" id="UP001162131"/>
    </source>
</evidence>
<organism evidence="1 2">
    <name type="scientific">Blepharisma stoltei</name>
    <dbReference type="NCBI Taxonomy" id="1481888"/>
    <lineage>
        <taxon>Eukaryota</taxon>
        <taxon>Sar</taxon>
        <taxon>Alveolata</taxon>
        <taxon>Ciliophora</taxon>
        <taxon>Postciliodesmatophora</taxon>
        <taxon>Heterotrichea</taxon>
        <taxon>Heterotrichida</taxon>
        <taxon>Blepharismidae</taxon>
        <taxon>Blepharisma</taxon>
    </lineage>
</organism>
<comment type="caution">
    <text evidence="1">The sequence shown here is derived from an EMBL/GenBank/DDBJ whole genome shotgun (WGS) entry which is preliminary data.</text>
</comment>
<name>A0AAU9JD90_9CILI</name>
<sequence length="69" mass="8448">MLRQSMLKFLASPMKIFFISISKWWYLHHHTLAWRKTALRNSDSEEIKTSYVNITEFDAFYWPFSSYYS</sequence>
<dbReference type="Proteomes" id="UP001162131">
    <property type="component" value="Unassembled WGS sequence"/>
</dbReference>
<protein>
    <submittedName>
        <fullName evidence="1">Uncharacterized protein</fullName>
    </submittedName>
</protein>
<keyword evidence="2" id="KW-1185">Reference proteome</keyword>
<accession>A0AAU9JD90</accession>
<dbReference type="EMBL" id="CAJZBQ010000033">
    <property type="protein sequence ID" value="CAG9323057.1"/>
    <property type="molecule type" value="Genomic_DNA"/>
</dbReference>
<gene>
    <name evidence="1" type="ORF">BSTOLATCC_MIC32962</name>
</gene>
<reference evidence="1" key="1">
    <citation type="submission" date="2021-09" db="EMBL/GenBank/DDBJ databases">
        <authorList>
            <consortium name="AG Swart"/>
            <person name="Singh M."/>
            <person name="Singh A."/>
            <person name="Seah K."/>
            <person name="Emmerich C."/>
        </authorList>
    </citation>
    <scope>NUCLEOTIDE SEQUENCE</scope>
    <source>
        <strain evidence="1">ATCC30299</strain>
    </source>
</reference>
<proteinExistence type="predicted"/>
<evidence type="ECO:0000313" key="1">
    <source>
        <dbReference type="EMBL" id="CAG9323057.1"/>
    </source>
</evidence>
<dbReference type="AlphaFoldDB" id="A0AAU9JD90"/>